<dbReference type="Proteomes" id="UP000008909">
    <property type="component" value="Unassembled WGS sequence"/>
</dbReference>
<feature type="non-terminal residue" evidence="4">
    <location>
        <position position="550"/>
    </location>
</feature>
<dbReference type="PROSITE" id="PS50158">
    <property type="entry name" value="ZF_CCHC"/>
    <property type="match status" value="1"/>
</dbReference>
<dbReference type="InterPro" id="IPR036875">
    <property type="entry name" value="Znf_CCHC_sf"/>
</dbReference>
<dbReference type="InterPro" id="IPR001878">
    <property type="entry name" value="Znf_CCHC"/>
</dbReference>
<evidence type="ECO:0000259" key="3">
    <source>
        <dbReference type="PROSITE" id="PS50158"/>
    </source>
</evidence>
<protein>
    <recommendedName>
        <fullName evidence="3">CCHC-type domain-containing protein</fullName>
    </recommendedName>
</protein>
<evidence type="ECO:0000313" key="5">
    <source>
        <dbReference type="Proteomes" id="UP000008909"/>
    </source>
</evidence>
<feature type="domain" description="CCHC-type" evidence="3">
    <location>
        <begin position="119"/>
        <end position="135"/>
    </location>
</feature>
<dbReference type="AlphaFoldDB" id="G7YV17"/>
<name>G7YV17_CLOSI</name>
<sequence length="550" mass="61425">MEPGCDPTLFFASLQQLLDRALPELDGLSRQQLLSEQFVEGVHSALNAQMRMARATGQLSVEHLVHLARELAEAQLATFQSQENREDSTMKDLKNKVDKLAEQLAAVKTESRRQARTSRCYKCGMSDHWKKQCPRTRPLVNNKTLDYSSFPGWVAISAVTQATIQAVTGIDVKSERCLIETAAGVSLRRRGNQAECKPCALAVRVVGACQLKIDGLSMHPKVLRDKSVQQAFLTSPDIQQTILGADFLKSADSAVNLKHGKLVAKYGAVKLEGYPSTAVKELHVRKLPSCNVPSVQSVVEEYSELFTGDEDAVGFCPWIEHEIPLSSECFRSYGPRPLPLHLREGAVNMDRTGYVPTMVNEYFSCVLTAGCFYERKLLKDGDEVLSQHSSGLFACILEESVPHNWEESVIVPIFKKVLVEHADDIVLIFEEKVQVFLDKQTKVIPSFSMRLASASCNVMLLEMQSLNKPLAIQGETLDVVERFTYLGSCISSDCNVTDEVNARICKARVAFSNLRQVWRQSGISMDLRRHVYQATVWAVLLHSFENLLTR</sequence>
<proteinExistence type="predicted"/>
<feature type="coiled-coil region" evidence="2">
    <location>
        <begin position="83"/>
        <end position="110"/>
    </location>
</feature>
<keyword evidence="5" id="KW-1185">Reference proteome</keyword>
<dbReference type="PANTHER" id="PTHR47027">
    <property type="entry name" value="REVERSE TRANSCRIPTASE DOMAIN-CONTAINING PROTEIN"/>
    <property type="match status" value="1"/>
</dbReference>
<reference key="2">
    <citation type="submission" date="2011-10" db="EMBL/GenBank/DDBJ databases">
        <title>The genome and transcriptome sequence of Clonorchis sinensis provide insights into the carcinogenic liver fluke.</title>
        <authorList>
            <person name="Wang X."/>
            <person name="Huang Y."/>
            <person name="Chen W."/>
            <person name="Liu H."/>
            <person name="Guo L."/>
            <person name="Chen Y."/>
            <person name="Luo F."/>
            <person name="Zhou W."/>
            <person name="Sun J."/>
            <person name="Mao Q."/>
            <person name="Liang P."/>
            <person name="Zhou C."/>
            <person name="Tian Y."/>
            <person name="Men J."/>
            <person name="Lv X."/>
            <person name="Huang L."/>
            <person name="Zhou J."/>
            <person name="Hu Y."/>
            <person name="Li R."/>
            <person name="Zhang F."/>
            <person name="Lei H."/>
            <person name="Li X."/>
            <person name="Hu X."/>
            <person name="Liang C."/>
            <person name="Xu J."/>
            <person name="Wu Z."/>
            <person name="Yu X."/>
        </authorList>
    </citation>
    <scope>NUCLEOTIDE SEQUENCE</scope>
    <source>
        <strain>Henan</strain>
    </source>
</reference>
<organism evidence="4 5">
    <name type="scientific">Clonorchis sinensis</name>
    <name type="common">Chinese liver fluke</name>
    <dbReference type="NCBI Taxonomy" id="79923"/>
    <lineage>
        <taxon>Eukaryota</taxon>
        <taxon>Metazoa</taxon>
        <taxon>Spiralia</taxon>
        <taxon>Lophotrochozoa</taxon>
        <taxon>Platyhelminthes</taxon>
        <taxon>Trematoda</taxon>
        <taxon>Digenea</taxon>
        <taxon>Opisthorchiida</taxon>
        <taxon>Opisthorchiata</taxon>
        <taxon>Opisthorchiidae</taxon>
        <taxon>Clonorchis</taxon>
    </lineage>
</organism>
<accession>G7YV17</accession>
<keyword evidence="2" id="KW-0175">Coiled coil</keyword>
<gene>
    <name evidence="4" type="ORF">CLF_111545</name>
</gene>
<reference evidence="4" key="1">
    <citation type="journal article" date="2011" name="Genome Biol.">
        <title>The draft genome of the carcinogenic human liver fluke Clonorchis sinensis.</title>
        <authorList>
            <person name="Wang X."/>
            <person name="Chen W."/>
            <person name="Huang Y."/>
            <person name="Sun J."/>
            <person name="Men J."/>
            <person name="Liu H."/>
            <person name="Luo F."/>
            <person name="Guo L."/>
            <person name="Lv X."/>
            <person name="Deng C."/>
            <person name="Zhou C."/>
            <person name="Fan Y."/>
            <person name="Li X."/>
            <person name="Huang L."/>
            <person name="Hu Y."/>
            <person name="Liang C."/>
            <person name="Hu X."/>
            <person name="Xu J."/>
            <person name="Yu X."/>
        </authorList>
    </citation>
    <scope>NUCLEOTIDE SEQUENCE [LARGE SCALE GENOMIC DNA]</scope>
    <source>
        <strain evidence="4">Henan</strain>
    </source>
</reference>
<dbReference type="GO" id="GO:0008270">
    <property type="term" value="F:zinc ion binding"/>
    <property type="evidence" value="ECO:0007669"/>
    <property type="project" value="UniProtKB-KW"/>
</dbReference>
<evidence type="ECO:0000256" key="2">
    <source>
        <dbReference type="SAM" id="Coils"/>
    </source>
</evidence>
<dbReference type="GO" id="GO:0003676">
    <property type="term" value="F:nucleic acid binding"/>
    <property type="evidence" value="ECO:0007669"/>
    <property type="project" value="InterPro"/>
</dbReference>
<dbReference type="Gene3D" id="4.10.60.10">
    <property type="entry name" value="Zinc finger, CCHC-type"/>
    <property type="match status" value="1"/>
</dbReference>
<keyword evidence="1" id="KW-0863">Zinc-finger</keyword>
<evidence type="ECO:0000256" key="1">
    <source>
        <dbReference type="PROSITE-ProRule" id="PRU00047"/>
    </source>
</evidence>
<dbReference type="PANTHER" id="PTHR47027:SF20">
    <property type="entry name" value="REVERSE TRANSCRIPTASE-LIKE PROTEIN WITH RNA-DIRECTED DNA POLYMERASE DOMAIN"/>
    <property type="match status" value="1"/>
</dbReference>
<dbReference type="SUPFAM" id="SSF57756">
    <property type="entry name" value="Retrovirus zinc finger-like domains"/>
    <property type="match status" value="1"/>
</dbReference>
<keyword evidence="1" id="KW-0479">Metal-binding</keyword>
<evidence type="ECO:0000313" key="4">
    <source>
        <dbReference type="EMBL" id="GAA56797.1"/>
    </source>
</evidence>
<keyword evidence="1" id="KW-0862">Zinc</keyword>
<dbReference type="EMBL" id="DF144385">
    <property type="protein sequence ID" value="GAA56797.1"/>
    <property type="molecule type" value="Genomic_DNA"/>
</dbReference>